<name>A0A9W9IMC3_9EURO</name>
<dbReference type="GO" id="GO:0005737">
    <property type="term" value="C:cytoplasm"/>
    <property type="evidence" value="ECO:0007669"/>
    <property type="project" value="TreeGrafter"/>
</dbReference>
<reference evidence="1" key="1">
    <citation type="submission" date="2022-11" db="EMBL/GenBank/DDBJ databases">
        <authorList>
            <person name="Petersen C."/>
        </authorList>
    </citation>
    <scope>NUCLEOTIDE SEQUENCE</scope>
    <source>
        <strain evidence="1">IBT 21917</strain>
    </source>
</reference>
<dbReference type="Pfam" id="PF03162">
    <property type="entry name" value="Y_phosphatase2"/>
    <property type="match status" value="1"/>
</dbReference>
<dbReference type="InterPro" id="IPR029021">
    <property type="entry name" value="Prot-tyrosine_phosphatase-like"/>
</dbReference>
<evidence type="ECO:0000313" key="1">
    <source>
        <dbReference type="EMBL" id="KAJ5179781.1"/>
    </source>
</evidence>
<dbReference type="GO" id="GO:0016791">
    <property type="term" value="F:phosphatase activity"/>
    <property type="evidence" value="ECO:0007669"/>
    <property type="project" value="TreeGrafter"/>
</dbReference>
<dbReference type="OrthoDB" id="6375174at2759"/>
<dbReference type="PANTHER" id="PTHR31126">
    <property type="entry name" value="TYROSINE-PROTEIN PHOSPHATASE"/>
    <property type="match status" value="1"/>
</dbReference>
<sequence>MDAPSSQVVERHPVVVSLRNRRRGDPVAREQERQRLLAQWAADGIPIQNLVPAGFTVDGIYRSGFPTIEHLNIYEVLGINTVISLTSTDYPRALEFWMARTPVRMLHYPMHNDRWGVDALYDTVDFILERMMPTHLHPLVFHCEDGDSQAACIVGCFRKLQGWDDEDIIQEYCGYAGTHFGSQDEVEFILNYEPSLATSQQARWAGVANWEPREDWLTSRVPASGRSQ</sequence>
<protein>
    <recommendedName>
        <fullName evidence="3">Tyrosine specific protein phosphatases domain-containing protein</fullName>
    </recommendedName>
</protein>
<dbReference type="SUPFAM" id="SSF52799">
    <property type="entry name" value="(Phosphotyrosine protein) phosphatases II"/>
    <property type="match status" value="1"/>
</dbReference>
<evidence type="ECO:0000313" key="2">
    <source>
        <dbReference type="Proteomes" id="UP001146351"/>
    </source>
</evidence>
<dbReference type="AlphaFoldDB" id="A0A9W9IMC3"/>
<accession>A0A9W9IMC3</accession>
<comment type="caution">
    <text evidence="1">The sequence shown here is derived from an EMBL/GenBank/DDBJ whole genome shotgun (WGS) entry which is preliminary data.</text>
</comment>
<reference evidence="1" key="2">
    <citation type="journal article" date="2023" name="IMA Fungus">
        <title>Comparative genomic study of the Penicillium genus elucidates a diverse pangenome and 15 lateral gene transfer events.</title>
        <authorList>
            <person name="Petersen C."/>
            <person name="Sorensen T."/>
            <person name="Nielsen M.R."/>
            <person name="Sondergaard T.E."/>
            <person name="Sorensen J.L."/>
            <person name="Fitzpatrick D.A."/>
            <person name="Frisvad J.C."/>
            <person name="Nielsen K.L."/>
        </authorList>
    </citation>
    <scope>NUCLEOTIDE SEQUENCE</scope>
    <source>
        <strain evidence="1">IBT 21917</strain>
    </source>
</reference>
<proteinExistence type="predicted"/>
<gene>
    <name evidence="1" type="ORF">N7492_002991</name>
</gene>
<keyword evidence="2" id="KW-1185">Reference proteome</keyword>
<dbReference type="InterPro" id="IPR004861">
    <property type="entry name" value="Siw14-like"/>
</dbReference>
<evidence type="ECO:0008006" key="3">
    <source>
        <dbReference type="Google" id="ProtNLM"/>
    </source>
</evidence>
<dbReference type="Proteomes" id="UP001146351">
    <property type="component" value="Unassembled WGS sequence"/>
</dbReference>
<dbReference type="EMBL" id="JAPQKO010000002">
    <property type="protein sequence ID" value="KAJ5179781.1"/>
    <property type="molecule type" value="Genomic_DNA"/>
</dbReference>
<dbReference type="Gene3D" id="3.90.190.10">
    <property type="entry name" value="Protein tyrosine phosphatase superfamily"/>
    <property type="match status" value="1"/>
</dbReference>
<organism evidence="1 2">
    <name type="scientific">Penicillium capsulatum</name>
    <dbReference type="NCBI Taxonomy" id="69766"/>
    <lineage>
        <taxon>Eukaryota</taxon>
        <taxon>Fungi</taxon>
        <taxon>Dikarya</taxon>
        <taxon>Ascomycota</taxon>
        <taxon>Pezizomycotina</taxon>
        <taxon>Eurotiomycetes</taxon>
        <taxon>Eurotiomycetidae</taxon>
        <taxon>Eurotiales</taxon>
        <taxon>Aspergillaceae</taxon>
        <taxon>Penicillium</taxon>
    </lineage>
</organism>
<dbReference type="PANTHER" id="PTHR31126:SF48">
    <property type="entry name" value="INOSITOL PHOSPHATASE SIW14"/>
    <property type="match status" value="1"/>
</dbReference>